<evidence type="ECO:0000313" key="2">
    <source>
        <dbReference type="EMBL" id="SQA99044.1"/>
    </source>
</evidence>
<dbReference type="SUPFAM" id="SSF54292">
    <property type="entry name" value="2Fe-2S ferredoxin-like"/>
    <property type="match status" value="1"/>
</dbReference>
<dbReference type="AlphaFoldDB" id="A0A2X2T3Z6"/>
<dbReference type="Gene3D" id="3.10.20.30">
    <property type="match status" value="1"/>
</dbReference>
<dbReference type="GO" id="GO:0051537">
    <property type="term" value="F:2 iron, 2 sulfur cluster binding"/>
    <property type="evidence" value="ECO:0007669"/>
    <property type="project" value="InterPro"/>
</dbReference>
<dbReference type="CDD" id="cd00207">
    <property type="entry name" value="fer2"/>
    <property type="match status" value="1"/>
</dbReference>
<reference evidence="2 3" key="1">
    <citation type="submission" date="2018-06" db="EMBL/GenBank/DDBJ databases">
        <authorList>
            <consortium name="Pathogen Informatics"/>
            <person name="Doyle S."/>
        </authorList>
    </citation>
    <scope>NUCLEOTIDE SEQUENCE [LARGE SCALE GENOMIC DNA]</scope>
    <source>
        <strain evidence="2 3">NCTC12120</strain>
    </source>
</reference>
<gene>
    <name evidence="2" type="primary">ycbX_2</name>
    <name evidence="2" type="ORF">NCTC12120_02944</name>
</gene>
<dbReference type="EMBL" id="UAVU01000003">
    <property type="protein sequence ID" value="SQA99044.1"/>
    <property type="molecule type" value="Genomic_DNA"/>
</dbReference>
<feature type="domain" description="2Fe-2S ferredoxin-type" evidence="1">
    <location>
        <begin position="12"/>
        <end position="70"/>
    </location>
</feature>
<evidence type="ECO:0000259" key="1">
    <source>
        <dbReference type="Pfam" id="PF00111"/>
    </source>
</evidence>
<name>A0A2X2T3Z6_9ENTR</name>
<dbReference type="InterPro" id="IPR036010">
    <property type="entry name" value="2Fe-2S_ferredoxin-like_sf"/>
</dbReference>
<dbReference type="Proteomes" id="UP000251197">
    <property type="component" value="Unassembled WGS sequence"/>
</dbReference>
<dbReference type="PROSITE" id="PS00197">
    <property type="entry name" value="2FE2S_FER_1"/>
    <property type="match status" value="1"/>
</dbReference>
<organism evidence="2 3">
    <name type="scientific">Cedecea neteri</name>
    <dbReference type="NCBI Taxonomy" id="158822"/>
    <lineage>
        <taxon>Bacteria</taxon>
        <taxon>Pseudomonadati</taxon>
        <taxon>Pseudomonadota</taxon>
        <taxon>Gammaproteobacteria</taxon>
        <taxon>Enterobacterales</taxon>
        <taxon>Enterobacteriaceae</taxon>
        <taxon>Cedecea</taxon>
    </lineage>
</organism>
<dbReference type="Pfam" id="PF00111">
    <property type="entry name" value="Fer2"/>
    <property type="match status" value="1"/>
</dbReference>
<sequence length="85" mass="9192">MRSLKEARWLPDSGSLLELAEARGLTPEFSCREGHCGTCRTKLLKGSVTYAKTPSASTADDEVLICCAVPAQLPAGEENRIQLEL</sequence>
<evidence type="ECO:0000313" key="3">
    <source>
        <dbReference type="Proteomes" id="UP000251197"/>
    </source>
</evidence>
<dbReference type="InterPro" id="IPR012675">
    <property type="entry name" value="Beta-grasp_dom_sf"/>
</dbReference>
<dbReference type="InterPro" id="IPR001041">
    <property type="entry name" value="2Fe-2S_ferredoxin-type"/>
</dbReference>
<accession>A0A2X2T3Z6</accession>
<proteinExistence type="predicted"/>
<dbReference type="InterPro" id="IPR006058">
    <property type="entry name" value="2Fe2S_fd_BS"/>
</dbReference>
<protein>
    <submittedName>
        <fullName evidence="2">2Fe-2S ferredoxin YfaE</fullName>
    </submittedName>
</protein>